<dbReference type="Pfam" id="PF00687">
    <property type="entry name" value="Ribosomal_L1"/>
    <property type="match status" value="1"/>
</dbReference>
<proteinExistence type="predicted"/>
<dbReference type="Proteomes" id="UP000221165">
    <property type="component" value="Unassembled WGS sequence"/>
</dbReference>
<dbReference type="SUPFAM" id="SSF56808">
    <property type="entry name" value="Ribosomal protein L1"/>
    <property type="match status" value="1"/>
</dbReference>
<feature type="compositionally biased region" description="Basic and acidic residues" evidence="1">
    <location>
        <begin position="115"/>
        <end position="126"/>
    </location>
</feature>
<dbReference type="GeneID" id="94424238"/>
<dbReference type="Gene3D" id="3.30.190.20">
    <property type="match status" value="1"/>
</dbReference>
<name>A0A2C6LF18_9APIC</name>
<protein>
    <submittedName>
        <fullName evidence="2">Ribosomal l1p l10e family protein</fullName>
    </submittedName>
</protein>
<dbReference type="InterPro" id="IPR028364">
    <property type="entry name" value="Ribosomal_uL1/biogenesis"/>
</dbReference>
<dbReference type="AlphaFoldDB" id="A0A2C6LF18"/>
<dbReference type="RefSeq" id="XP_067927006.1">
    <property type="nucleotide sequence ID" value="XM_068061027.1"/>
</dbReference>
<feature type="compositionally biased region" description="Low complexity" evidence="1">
    <location>
        <begin position="64"/>
        <end position="102"/>
    </location>
</feature>
<dbReference type="InterPro" id="IPR016095">
    <property type="entry name" value="Ribosomal_uL1_3-a/b-sand"/>
</dbReference>
<dbReference type="InterPro" id="IPR023674">
    <property type="entry name" value="Ribosomal_uL1-like"/>
</dbReference>
<feature type="compositionally biased region" description="Polar residues" evidence="1">
    <location>
        <begin position="37"/>
        <end position="51"/>
    </location>
</feature>
<dbReference type="OrthoDB" id="331875at2759"/>
<feature type="compositionally biased region" description="Basic and acidic residues" evidence="1">
    <location>
        <begin position="410"/>
        <end position="421"/>
    </location>
</feature>
<dbReference type="VEuPathDB" id="ToxoDB:CSUI_000820"/>
<dbReference type="CDD" id="cd00403">
    <property type="entry name" value="Ribosomal_L1"/>
    <property type="match status" value="1"/>
</dbReference>
<feature type="region of interest" description="Disordered" evidence="1">
    <location>
        <begin position="388"/>
        <end position="528"/>
    </location>
</feature>
<organism evidence="2 3">
    <name type="scientific">Cystoisospora suis</name>
    <dbReference type="NCBI Taxonomy" id="483139"/>
    <lineage>
        <taxon>Eukaryota</taxon>
        <taxon>Sar</taxon>
        <taxon>Alveolata</taxon>
        <taxon>Apicomplexa</taxon>
        <taxon>Conoidasida</taxon>
        <taxon>Coccidia</taxon>
        <taxon>Eucoccidiorida</taxon>
        <taxon>Eimeriorina</taxon>
        <taxon>Sarcocystidae</taxon>
        <taxon>Cystoisospora</taxon>
    </lineage>
</organism>
<comment type="caution">
    <text evidence="2">The sequence shown here is derived from an EMBL/GenBank/DDBJ whole genome shotgun (WGS) entry which is preliminary data.</text>
</comment>
<evidence type="ECO:0000256" key="1">
    <source>
        <dbReference type="SAM" id="MobiDB-lite"/>
    </source>
</evidence>
<keyword evidence="3" id="KW-1185">Reference proteome</keyword>
<evidence type="ECO:0000313" key="3">
    <source>
        <dbReference type="Proteomes" id="UP000221165"/>
    </source>
</evidence>
<evidence type="ECO:0000313" key="2">
    <source>
        <dbReference type="EMBL" id="PHJ25334.1"/>
    </source>
</evidence>
<reference evidence="2 3" key="1">
    <citation type="journal article" date="2017" name="Int. J. Parasitol.">
        <title>The genome of the protozoan parasite Cystoisospora suis and a reverse vaccinology approach to identify vaccine candidates.</title>
        <authorList>
            <person name="Palmieri N."/>
            <person name="Shrestha A."/>
            <person name="Ruttkowski B."/>
            <person name="Beck T."/>
            <person name="Vogl C."/>
            <person name="Tomley F."/>
            <person name="Blake D.P."/>
            <person name="Joachim A."/>
        </authorList>
    </citation>
    <scope>NUCLEOTIDE SEQUENCE [LARGE SCALE GENOMIC DNA]</scope>
    <source>
        <strain evidence="2 3">Wien I</strain>
    </source>
</reference>
<accession>A0A2C6LF18</accession>
<dbReference type="Gene3D" id="3.40.50.790">
    <property type="match status" value="1"/>
</dbReference>
<gene>
    <name evidence="2" type="ORF">CSUI_000820</name>
</gene>
<feature type="region of interest" description="Disordered" evidence="1">
    <location>
        <begin position="1"/>
        <end position="126"/>
    </location>
</feature>
<sequence length="528" mass="56216">MSPGGRADAGGRVPPGKASATLAKKRSREPSEDSRISSKGISTLTEKSVSPASPHMKKKKLVESNPASKKLPPSSSSSSSISPVSTASPSSAALGQSSSSGSRMNPFVKSTKKRQREESEATREAPVDEKIGGYVSSTLVRKALGGLTGYVLKKSREQDSQNLLQEAGASTVSLMLALKNIPEAFRKKPVQIVLPHALLDATGGGGEVCLFVRDPQRKWKDLLAKERLPLITRVIGISKVKKKFPTFQDRRVLCAAYDMFLCDRRISDKLTPLLGKPFIQSKKLPLPIKVSADNIRPSIEEALRSTYFFLPRGPCVAIKIGRANMPVEHLFENAKTALNAAFDFFSGDSKFQNVVHAVSVQATNAPALPLYTHASYAQAAQHYISTKPPATKLGKAGKPKAGSTPAFSPTKEETKSGDMGKKKIGKVANGTAKQGGAMATKKSSLSEKLNGKLSKGDRLNGDASQTKHVKGMNKVGEVASSGIKKSGVPSVAKETKHRPPAKTSAAKKTSVGAVKGNNVTKKRKVEKA</sequence>
<dbReference type="EMBL" id="MIGC01000309">
    <property type="protein sequence ID" value="PHJ25334.1"/>
    <property type="molecule type" value="Genomic_DNA"/>
</dbReference>